<keyword evidence="2 5" id="KW-0808">Transferase</keyword>
<dbReference type="PANTHER" id="PTHR22807:SF16">
    <property type="entry name" value="SAM-DEPENDENT MTASE RSMB_NOP-TYPE DOMAIN-CONTAINING PROTEIN"/>
    <property type="match status" value="1"/>
</dbReference>
<dbReference type="STRING" id="29730.A0A0D2QE09"/>
<dbReference type="GO" id="GO:0003723">
    <property type="term" value="F:RNA binding"/>
    <property type="evidence" value="ECO:0007669"/>
    <property type="project" value="UniProtKB-UniRule"/>
</dbReference>
<comment type="similarity">
    <text evidence="5">Belongs to the class I-like SAM-binding methyltransferase superfamily. RsmB/NOP family.</text>
</comment>
<dbReference type="EMBL" id="CM001742">
    <property type="protein sequence ID" value="KJB17639.1"/>
    <property type="molecule type" value="Genomic_DNA"/>
</dbReference>
<dbReference type="InterPro" id="IPR023267">
    <property type="entry name" value="RCMT"/>
</dbReference>
<feature type="binding site" evidence="5">
    <location>
        <position position="266"/>
    </location>
    <ligand>
        <name>S-adenosyl-L-methionine</name>
        <dbReference type="ChEBI" id="CHEBI:59789"/>
    </ligand>
</feature>
<organism evidence="7 8">
    <name type="scientific">Gossypium raimondii</name>
    <name type="common">Peruvian cotton</name>
    <name type="synonym">Gossypium klotzschianum subsp. raimondii</name>
    <dbReference type="NCBI Taxonomy" id="29730"/>
    <lineage>
        <taxon>Eukaryota</taxon>
        <taxon>Viridiplantae</taxon>
        <taxon>Streptophyta</taxon>
        <taxon>Embryophyta</taxon>
        <taxon>Tracheophyta</taxon>
        <taxon>Spermatophyta</taxon>
        <taxon>Magnoliopsida</taxon>
        <taxon>eudicotyledons</taxon>
        <taxon>Gunneridae</taxon>
        <taxon>Pentapetalae</taxon>
        <taxon>rosids</taxon>
        <taxon>malvids</taxon>
        <taxon>Malvales</taxon>
        <taxon>Malvaceae</taxon>
        <taxon>Malvoideae</taxon>
        <taxon>Gossypium</taxon>
    </lineage>
</organism>
<gene>
    <name evidence="7" type="ORF">B456_003G008900</name>
</gene>
<dbReference type="InterPro" id="IPR049560">
    <property type="entry name" value="MeTrfase_RsmB-F_NOP2_cat"/>
</dbReference>
<sequence length="393" mass="43770">MEEPSKSPLPEAFLRFLQANGIDPSIYIASDSTPRYLRLKPGNEAEIDGIEAEIKCKLEKVNWLPGFYSLRPDILIANSKSYLDGKIYGIDAASGAAVSVLNISPGDHVLDLCAAPGAKLCMMLDLLGDSGSVTGVDVARHRLAACRTMLQKYSLGDRCRLFVADGTTFSLAPLRVDSRSRSCESSFEEKDERFREWTSRRPWKERKRAAKARETMSLQSVTTSENPELIFYGRHSGVVGLSKNKLYKTMSDLEVSSCGYDKVLVDAECTHDGSVKHIQKFENWGWTTLQRRVLDAVRTDSLTLLQLKLLRNGFRLLKVGGLLVYSTCSLTVAQNEDIVEQFLKENAPAELQEINEAEEWPCKSGRIPKTLRFDPLTSQTSGLFVAKFTKLGA</sequence>
<comment type="caution">
    <text evidence="5">Lacks conserved residue(s) required for the propagation of feature annotation.</text>
</comment>
<evidence type="ECO:0000256" key="3">
    <source>
        <dbReference type="ARBA" id="ARBA00022691"/>
    </source>
</evidence>
<evidence type="ECO:0000313" key="7">
    <source>
        <dbReference type="EMBL" id="KJB17639.1"/>
    </source>
</evidence>
<keyword evidence="4 5" id="KW-0694">RNA-binding</keyword>
<dbReference type="OMA" id="KYEKWGW"/>
<proteinExistence type="inferred from homology"/>
<evidence type="ECO:0000256" key="2">
    <source>
        <dbReference type="ARBA" id="ARBA00022679"/>
    </source>
</evidence>
<dbReference type="Proteomes" id="UP000032304">
    <property type="component" value="Chromosome 3"/>
</dbReference>
<feature type="domain" description="SAM-dependent MTase RsmB/NOP-type" evidence="6">
    <location>
        <begin position="16"/>
        <end position="391"/>
    </location>
</feature>
<dbReference type="PANTHER" id="PTHR22807">
    <property type="entry name" value="NOP2 YEAST -RELATED NOL1/NOP2/FMU SUN DOMAIN-CONTAINING"/>
    <property type="match status" value="1"/>
</dbReference>
<dbReference type="Gramene" id="KJB17638">
    <property type="protein sequence ID" value="KJB17638"/>
    <property type="gene ID" value="B456_003G008900"/>
</dbReference>
<protein>
    <recommendedName>
        <fullName evidence="6">SAM-dependent MTase RsmB/NOP-type domain-containing protein</fullName>
    </recommendedName>
</protein>
<dbReference type="GO" id="GO:0001510">
    <property type="term" value="P:RNA methylation"/>
    <property type="evidence" value="ECO:0007669"/>
    <property type="project" value="InterPro"/>
</dbReference>
<feature type="active site" description="Nucleophile" evidence="5">
    <location>
        <position position="328"/>
    </location>
</feature>
<evidence type="ECO:0000256" key="5">
    <source>
        <dbReference type="PROSITE-ProRule" id="PRU01023"/>
    </source>
</evidence>
<dbReference type="SUPFAM" id="SSF53335">
    <property type="entry name" value="S-adenosyl-L-methionine-dependent methyltransferases"/>
    <property type="match status" value="1"/>
</dbReference>
<dbReference type="AlphaFoldDB" id="A0A0D2QE09"/>
<dbReference type="Pfam" id="PF01189">
    <property type="entry name" value="Methyltr_RsmB-F"/>
    <property type="match status" value="2"/>
</dbReference>
<dbReference type="EMBL" id="CM001742">
    <property type="protein sequence ID" value="KJB17638.1"/>
    <property type="molecule type" value="Genomic_DNA"/>
</dbReference>
<dbReference type="InterPro" id="IPR023269">
    <property type="entry name" value="RCMT_subfamily_9"/>
</dbReference>
<keyword evidence="8" id="KW-1185">Reference proteome</keyword>
<reference evidence="7 8" key="1">
    <citation type="journal article" date="2012" name="Nature">
        <title>Repeated polyploidization of Gossypium genomes and the evolution of spinnable cotton fibres.</title>
        <authorList>
            <person name="Paterson A.H."/>
            <person name="Wendel J.F."/>
            <person name="Gundlach H."/>
            <person name="Guo H."/>
            <person name="Jenkins J."/>
            <person name="Jin D."/>
            <person name="Llewellyn D."/>
            <person name="Showmaker K.C."/>
            <person name="Shu S."/>
            <person name="Udall J."/>
            <person name="Yoo M.J."/>
            <person name="Byers R."/>
            <person name="Chen W."/>
            <person name="Doron-Faigenboim A."/>
            <person name="Duke M.V."/>
            <person name="Gong L."/>
            <person name="Grimwood J."/>
            <person name="Grover C."/>
            <person name="Grupp K."/>
            <person name="Hu G."/>
            <person name="Lee T.H."/>
            <person name="Li J."/>
            <person name="Lin L."/>
            <person name="Liu T."/>
            <person name="Marler B.S."/>
            <person name="Page J.T."/>
            <person name="Roberts A.W."/>
            <person name="Romanel E."/>
            <person name="Sanders W.S."/>
            <person name="Szadkowski E."/>
            <person name="Tan X."/>
            <person name="Tang H."/>
            <person name="Xu C."/>
            <person name="Wang J."/>
            <person name="Wang Z."/>
            <person name="Zhang D."/>
            <person name="Zhang L."/>
            <person name="Ashrafi H."/>
            <person name="Bedon F."/>
            <person name="Bowers J.E."/>
            <person name="Brubaker C.L."/>
            <person name="Chee P.W."/>
            <person name="Das S."/>
            <person name="Gingle A.R."/>
            <person name="Haigler C.H."/>
            <person name="Harker D."/>
            <person name="Hoffmann L.V."/>
            <person name="Hovav R."/>
            <person name="Jones D.C."/>
            <person name="Lemke C."/>
            <person name="Mansoor S."/>
            <person name="ur Rahman M."/>
            <person name="Rainville L.N."/>
            <person name="Rambani A."/>
            <person name="Reddy U.K."/>
            <person name="Rong J.K."/>
            <person name="Saranga Y."/>
            <person name="Scheffler B.E."/>
            <person name="Scheffler J.A."/>
            <person name="Stelly D.M."/>
            <person name="Triplett B.A."/>
            <person name="Van Deynze A."/>
            <person name="Vaslin M.F."/>
            <person name="Waghmare V.N."/>
            <person name="Walford S.A."/>
            <person name="Wright R.J."/>
            <person name="Zaki E.A."/>
            <person name="Zhang T."/>
            <person name="Dennis E.S."/>
            <person name="Mayer K.F."/>
            <person name="Peterson D.G."/>
            <person name="Rokhsar D.S."/>
            <person name="Wang X."/>
            <person name="Schmutz J."/>
        </authorList>
    </citation>
    <scope>NUCLEOTIDE SEQUENCE [LARGE SCALE GENOMIC DNA]</scope>
</reference>
<keyword evidence="1 5" id="KW-0489">Methyltransferase</keyword>
<dbReference type="PRINTS" id="PR02010">
    <property type="entry name" value="RCMT9"/>
</dbReference>
<dbReference type="GO" id="GO:0008173">
    <property type="term" value="F:RNA methyltransferase activity"/>
    <property type="evidence" value="ECO:0007669"/>
    <property type="project" value="InterPro"/>
</dbReference>
<dbReference type="Gramene" id="KJB17639">
    <property type="protein sequence ID" value="KJB17639"/>
    <property type="gene ID" value="B456_003G008900"/>
</dbReference>
<evidence type="ECO:0000259" key="6">
    <source>
        <dbReference type="PROSITE" id="PS51686"/>
    </source>
</evidence>
<dbReference type="PRINTS" id="PR02008">
    <property type="entry name" value="RCMTFAMILY"/>
</dbReference>
<evidence type="ECO:0000256" key="4">
    <source>
        <dbReference type="ARBA" id="ARBA00022884"/>
    </source>
</evidence>
<feature type="binding site" evidence="5">
    <location>
        <position position="137"/>
    </location>
    <ligand>
        <name>S-adenosyl-L-methionine</name>
        <dbReference type="ChEBI" id="CHEBI:59789"/>
    </ligand>
</feature>
<dbReference type="InterPro" id="IPR029063">
    <property type="entry name" value="SAM-dependent_MTases_sf"/>
</dbReference>
<dbReference type="OrthoDB" id="427002at2759"/>
<accession>A0A0D2QE09</accession>
<evidence type="ECO:0000256" key="1">
    <source>
        <dbReference type="ARBA" id="ARBA00022603"/>
    </source>
</evidence>
<feature type="binding site" evidence="5">
    <location>
        <position position="165"/>
    </location>
    <ligand>
        <name>S-adenosyl-L-methionine</name>
        <dbReference type="ChEBI" id="CHEBI:59789"/>
    </ligand>
</feature>
<keyword evidence="3 5" id="KW-0949">S-adenosyl-L-methionine</keyword>
<dbReference type="PROSITE" id="PS51686">
    <property type="entry name" value="SAM_MT_RSMB_NOP"/>
    <property type="match status" value="1"/>
</dbReference>
<dbReference type="InterPro" id="IPR001678">
    <property type="entry name" value="MeTrfase_RsmB-F_NOP2_dom"/>
</dbReference>
<name>A0A0D2QE09_GOSRA</name>
<evidence type="ECO:0000313" key="8">
    <source>
        <dbReference type="Proteomes" id="UP000032304"/>
    </source>
</evidence>
<dbReference type="eggNOG" id="KOG2198">
    <property type="taxonomic scope" value="Eukaryota"/>
</dbReference>
<dbReference type="KEGG" id="gra:105787469"/>
<dbReference type="Gene3D" id="3.40.50.150">
    <property type="entry name" value="Vaccinia Virus protein VP39"/>
    <property type="match status" value="1"/>
</dbReference>
<dbReference type="CDD" id="cd02440">
    <property type="entry name" value="AdoMet_MTases"/>
    <property type="match status" value="1"/>
</dbReference>